<organism evidence="5 6">
    <name type="scientific">Candidatus Segetimicrobium genomatis</name>
    <dbReference type="NCBI Taxonomy" id="2569760"/>
    <lineage>
        <taxon>Bacteria</taxon>
        <taxon>Bacillati</taxon>
        <taxon>Candidatus Sysuimicrobiota</taxon>
        <taxon>Candidatus Sysuimicrobiia</taxon>
        <taxon>Candidatus Sysuimicrobiales</taxon>
        <taxon>Candidatus Segetimicrobiaceae</taxon>
        <taxon>Candidatus Segetimicrobium</taxon>
    </lineage>
</organism>
<dbReference type="EMBL" id="VBAO01000080">
    <property type="protein sequence ID" value="TMI83301.1"/>
    <property type="molecule type" value="Genomic_DNA"/>
</dbReference>
<keyword evidence="3" id="KW-0732">Signal</keyword>
<dbReference type="CDD" id="cd08513">
    <property type="entry name" value="PBP2_thermophilic_Hb8_like"/>
    <property type="match status" value="1"/>
</dbReference>
<dbReference type="InterPro" id="IPR030678">
    <property type="entry name" value="Peptide/Ni-bd"/>
</dbReference>
<dbReference type="InterPro" id="IPR000914">
    <property type="entry name" value="SBP_5_dom"/>
</dbReference>
<proteinExistence type="inferred from homology"/>
<protein>
    <submittedName>
        <fullName evidence="5">Peptide ABC transporter substrate-binding protein</fullName>
    </submittedName>
</protein>
<sequence>MGNGASWTDSVCRKCEEESMTNRIAALGVSFLLLILPVPGSTAGPAPGTLVMVVGDNPDNLNPYLHSLAASSAVYRYTFDSLYTVTTTGEWIPALAVGYTVSPDGLTWTFRLRPGVRWSDGAPFTAADVKFTWQLAANKDVHITYATGFDRIASIDTPDPLTVAYHLKEPYAPFRDQVMGAAIVPQHVLGALSGDQINRAPFNQKPVGTGPFTVSEFVTDDHVTLTANSQYWGKRAKLARIVVRIVPDQNAQVNLLRAGELSVLNVPVVRLDEVKRMPTVEIKRYLEATYALVQLDEYGFLREAAVRRALDFATPKASIIRNVMKGQAEPAASDMVPNGPWADKTLHPRPYDPAQARRLLRDSGFTPGPGGVLSRGGKRLEVPLWTLSGRVNFVQAMQVLAQSWRSIGVYTETHAVSAAALFGQNGPQWDGKDAALIFTWGQGVFPENKINWHSSFIPKDATAPGENDERYSNPEMDRLLEEADRAVDEARRHAIYNRIQELEYRDVPVIFLYWLVDNTAVAKTVQGYDVTTFTTTPPEEWSIR</sequence>
<evidence type="ECO:0000313" key="6">
    <source>
        <dbReference type="Proteomes" id="UP000320048"/>
    </source>
</evidence>
<dbReference type="GO" id="GO:0042597">
    <property type="term" value="C:periplasmic space"/>
    <property type="evidence" value="ECO:0007669"/>
    <property type="project" value="UniProtKB-ARBA"/>
</dbReference>
<dbReference type="Gene3D" id="3.40.190.10">
    <property type="entry name" value="Periplasmic binding protein-like II"/>
    <property type="match status" value="1"/>
</dbReference>
<dbReference type="PANTHER" id="PTHR30290">
    <property type="entry name" value="PERIPLASMIC BINDING COMPONENT OF ABC TRANSPORTER"/>
    <property type="match status" value="1"/>
</dbReference>
<evidence type="ECO:0000256" key="2">
    <source>
        <dbReference type="ARBA" id="ARBA00022448"/>
    </source>
</evidence>
<accession>A0A537JID7</accession>
<dbReference type="GO" id="GO:0015833">
    <property type="term" value="P:peptide transport"/>
    <property type="evidence" value="ECO:0007669"/>
    <property type="project" value="TreeGrafter"/>
</dbReference>
<name>A0A537JID7_9BACT</name>
<dbReference type="SUPFAM" id="SSF53850">
    <property type="entry name" value="Periplasmic binding protein-like II"/>
    <property type="match status" value="1"/>
</dbReference>
<dbReference type="Pfam" id="PF00496">
    <property type="entry name" value="SBP_bac_5"/>
    <property type="match status" value="1"/>
</dbReference>
<evidence type="ECO:0000313" key="5">
    <source>
        <dbReference type="EMBL" id="TMI83301.1"/>
    </source>
</evidence>
<dbReference type="GO" id="GO:0043190">
    <property type="term" value="C:ATP-binding cassette (ABC) transporter complex"/>
    <property type="evidence" value="ECO:0007669"/>
    <property type="project" value="InterPro"/>
</dbReference>
<reference evidence="5 6" key="1">
    <citation type="journal article" date="2019" name="Nat. Microbiol.">
        <title>Mediterranean grassland soil C-N compound turnover is dependent on rainfall and depth, and is mediated by genomically divergent microorganisms.</title>
        <authorList>
            <person name="Diamond S."/>
            <person name="Andeer P.F."/>
            <person name="Li Z."/>
            <person name="Crits-Christoph A."/>
            <person name="Burstein D."/>
            <person name="Anantharaman K."/>
            <person name="Lane K.R."/>
            <person name="Thomas B.C."/>
            <person name="Pan C."/>
            <person name="Northen T.R."/>
            <person name="Banfield J.F."/>
        </authorList>
    </citation>
    <scope>NUCLEOTIDE SEQUENCE [LARGE SCALE GENOMIC DNA]</scope>
    <source>
        <strain evidence="5">NP_7</strain>
    </source>
</reference>
<dbReference type="PIRSF" id="PIRSF002741">
    <property type="entry name" value="MppA"/>
    <property type="match status" value="1"/>
</dbReference>
<evidence type="ECO:0000256" key="3">
    <source>
        <dbReference type="ARBA" id="ARBA00022729"/>
    </source>
</evidence>
<comment type="caution">
    <text evidence="5">The sequence shown here is derived from an EMBL/GenBank/DDBJ whole genome shotgun (WGS) entry which is preliminary data.</text>
</comment>
<dbReference type="Gene3D" id="3.90.76.10">
    <property type="entry name" value="Dipeptide-binding Protein, Domain 1"/>
    <property type="match status" value="1"/>
</dbReference>
<dbReference type="InterPro" id="IPR039424">
    <property type="entry name" value="SBP_5"/>
</dbReference>
<dbReference type="Gene3D" id="3.10.105.10">
    <property type="entry name" value="Dipeptide-binding Protein, Domain 3"/>
    <property type="match status" value="1"/>
</dbReference>
<evidence type="ECO:0000259" key="4">
    <source>
        <dbReference type="Pfam" id="PF00496"/>
    </source>
</evidence>
<dbReference type="PANTHER" id="PTHR30290:SF9">
    <property type="entry name" value="OLIGOPEPTIDE-BINDING PROTEIN APPA"/>
    <property type="match status" value="1"/>
</dbReference>
<evidence type="ECO:0000256" key="1">
    <source>
        <dbReference type="ARBA" id="ARBA00005695"/>
    </source>
</evidence>
<gene>
    <name evidence="5" type="ORF">E6H04_03290</name>
</gene>
<dbReference type="AlphaFoldDB" id="A0A537JID7"/>
<comment type="similarity">
    <text evidence="1">Belongs to the bacterial solute-binding protein 5 family.</text>
</comment>
<dbReference type="GO" id="GO:1904680">
    <property type="term" value="F:peptide transmembrane transporter activity"/>
    <property type="evidence" value="ECO:0007669"/>
    <property type="project" value="TreeGrafter"/>
</dbReference>
<dbReference type="Proteomes" id="UP000320048">
    <property type="component" value="Unassembled WGS sequence"/>
</dbReference>
<feature type="domain" description="Solute-binding protein family 5" evidence="4">
    <location>
        <begin position="91"/>
        <end position="448"/>
    </location>
</feature>
<keyword evidence="2" id="KW-0813">Transport</keyword>